<reference evidence="4 5" key="1">
    <citation type="journal article" date="2003" name="Proc. Natl. Acad. Sci. U.S.A.">
        <title>Complete genome sequence and analysis of Wolinella succinogenes.</title>
        <authorList>
            <person name="Baar C."/>
            <person name="Eppinger M."/>
            <person name="Raddatz G."/>
            <person name="Simon JM."/>
            <person name="Lanz C."/>
            <person name="Klimmek O."/>
            <person name="Nandakumar R."/>
            <person name="Gross R."/>
            <person name="Rosinus A."/>
            <person name="Keller H."/>
            <person name="Jagtap P."/>
            <person name="Linke B."/>
            <person name="Meyer F."/>
            <person name="Lederer H."/>
            <person name="Schuster S.C."/>
        </authorList>
    </citation>
    <scope>NUCLEOTIDE SEQUENCE [LARGE SCALE GENOMIC DNA]</scope>
    <source>
        <strain evidence="5">ATCC 29543 / DSM 1740 / CCUG 13145 / JCM 31913 / LMG 7466 / NCTC 11488 / FDC 602W</strain>
    </source>
</reference>
<dbReference type="SUPFAM" id="SSF55073">
    <property type="entry name" value="Nucleotide cyclase"/>
    <property type="match status" value="1"/>
</dbReference>
<evidence type="ECO:0000259" key="2">
    <source>
        <dbReference type="PROSITE" id="PS50883"/>
    </source>
</evidence>
<dbReference type="InterPro" id="IPR035919">
    <property type="entry name" value="EAL_sf"/>
</dbReference>
<dbReference type="NCBIfam" id="TIGR00254">
    <property type="entry name" value="GGDEF"/>
    <property type="match status" value="1"/>
</dbReference>
<feature type="transmembrane region" description="Helical" evidence="1">
    <location>
        <begin position="12"/>
        <end position="36"/>
    </location>
</feature>
<evidence type="ECO:0000256" key="1">
    <source>
        <dbReference type="SAM" id="Phobius"/>
    </source>
</evidence>
<dbReference type="KEGG" id="wsu:WS0125"/>
<accession>Q7MAN9</accession>
<feature type="domain" description="GGDEF" evidence="3">
    <location>
        <begin position="366"/>
        <end position="505"/>
    </location>
</feature>
<name>Q7MAN9_WOLSU</name>
<dbReference type="PROSITE" id="PS50887">
    <property type="entry name" value="GGDEF"/>
    <property type="match status" value="1"/>
</dbReference>
<dbReference type="PANTHER" id="PTHR33121">
    <property type="entry name" value="CYCLIC DI-GMP PHOSPHODIESTERASE PDEF"/>
    <property type="match status" value="1"/>
</dbReference>
<dbReference type="SMART" id="SM00052">
    <property type="entry name" value="EAL"/>
    <property type="match status" value="1"/>
</dbReference>
<keyword evidence="1" id="KW-0472">Membrane</keyword>
<evidence type="ECO:0000259" key="3">
    <source>
        <dbReference type="PROSITE" id="PS50887"/>
    </source>
</evidence>
<dbReference type="InterPro" id="IPR029150">
    <property type="entry name" value="dCache_3"/>
</dbReference>
<dbReference type="Gene3D" id="3.30.70.270">
    <property type="match status" value="1"/>
</dbReference>
<dbReference type="Gene3D" id="3.20.20.450">
    <property type="entry name" value="EAL domain"/>
    <property type="match status" value="1"/>
</dbReference>
<dbReference type="SUPFAM" id="SSF141868">
    <property type="entry name" value="EAL domain-like"/>
    <property type="match status" value="1"/>
</dbReference>
<organism evidence="5">
    <name type="scientific">Wolinella succinogenes (strain ATCC 29543 / DSM 1740 / CCUG 13145 / JCM 31913 / LMG 7466 / NCTC 11488 / FDC 602W)</name>
    <name type="common">Vibrio succinogenes</name>
    <dbReference type="NCBI Taxonomy" id="273121"/>
    <lineage>
        <taxon>Bacteria</taxon>
        <taxon>Pseudomonadati</taxon>
        <taxon>Campylobacterota</taxon>
        <taxon>Epsilonproteobacteria</taxon>
        <taxon>Campylobacterales</taxon>
        <taxon>Helicobacteraceae</taxon>
        <taxon>Wolinella</taxon>
    </lineage>
</organism>
<evidence type="ECO:0000313" key="4">
    <source>
        <dbReference type="EMBL" id="CAE09289.1"/>
    </source>
</evidence>
<gene>
    <name evidence="4" type="ordered locus">WS0125</name>
</gene>
<keyword evidence="5" id="KW-1185">Reference proteome</keyword>
<dbReference type="InterPro" id="IPR050706">
    <property type="entry name" value="Cyclic-di-GMP_PDE-like"/>
</dbReference>
<dbReference type="CDD" id="cd01948">
    <property type="entry name" value="EAL"/>
    <property type="match status" value="1"/>
</dbReference>
<keyword evidence="1" id="KW-1133">Transmembrane helix</keyword>
<dbReference type="STRING" id="273121.WS0125"/>
<feature type="transmembrane region" description="Helical" evidence="1">
    <location>
        <begin position="304"/>
        <end position="323"/>
    </location>
</feature>
<protein>
    <submittedName>
        <fullName evidence="4">GGDEF FAMILY PROTEIN</fullName>
    </submittedName>
</protein>
<feature type="domain" description="EAL" evidence="2">
    <location>
        <begin position="505"/>
        <end position="743"/>
    </location>
</feature>
<dbReference type="Pfam" id="PF00990">
    <property type="entry name" value="GGDEF"/>
    <property type="match status" value="1"/>
</dbReference>
<dbReference type="Pfam" id="PF00563">
    <property type="entry name" value="EAL"/>
    <property type="match status" value="1"/>
</dbReference>
<dbReference type="CDD" id="cd01949">
    <property type="entry name" value="GGDEF"/>
    <property type="match status" value="1"/>
</dbReference>
<evidence type="ECO:0000313" key="5">
    <source>
        <dbReference type="Proteomes" id="UP000000422"/>
    </source>
</evidence>
<dbReference type="EMBL" id="BX571657">
    <property type="protein sequence ID" value="CAE09289.1"/>
    <property type="molecule type" value="Genomic_DNA"/>
</dbReference>
<dbReference type="PROSITE" id="PS50883">
    <property type="entry name" value="EAL"/>
    <property type="match status" value="1"/>
</dbReference>
<dbReference type="PANTHER" id="PTHR33121:SF71">
    <property type="entry name" value="OXYGEN SENSOR PROTEIN DOSP"/>
    <property type="match status" value="1"/>
</dbReference>
<dbReference type="HOGENOM" id="CLU_000445_70_46_7"/>
<dbReference type="RefSeq" id="WP_011138089.1">
    <property type="nucleotide sequence ID" value="NC_005090.1"/>
</dbReference>
<dbReference type="Pfam" id="PF14827">
    <property type="entry name" value="dCache_3"/>
    <property type="match status" value="1"/>
</dbReference>
<dbReference type="eggNOG" id="COG5001">
    <property type="taxonomic scope" value="Bacteria"/>
</dbReference>
<dbReference type="InterPro" id="IPR001633">
    <property type="entry name" value="EAL_dom"/>
</dbReference>
<keyword evidence="1" id="KW-0812">Transmembrane</keyword>
<dbReference type="InterPro" id="IPR029787">
    <property type="entry name" value="Nucleotide_cyclase"/>
</dbReference>
<dbReference type="Proteomes" id="UP000000422">
    <property type="component" value="Chromosome"/>
</dbReference>
<dbReference type="AlphaFoldDB" id="Q7MAN9"/>
<dbReference type="InterPro" id="IPR000160">
    <property type="entry name" value="GGDEF_dom"/>
</dbReference>
<proteinExistence type="predicted"/>
<dbReference type="InterPro" id="IPR043128">
    <property type="entry name" value="Rev_trsase/Diguanyl_cyclase"/>
</dbReference>
<dbReference type="SMART" id="SM00267">
    <property type="entry name" value="GGDEF"/>
    <property type="match status" value="1"/>
</dbReference>
<dbReference type="GO" id="GO:0071111">
    <property type="term" value="F:cyclic-guanylate-specific phosphodiesterase activity"/>
    <property type="evidence" value="ECO:0007669"/>
    <property type="project" value="InterPro"/>
</dbReference>
<sequence>MSQTDFPFSRSTIRYVAILLLTAFMGIASFIGVFELQNEREAGGRLFYAEQTQEMHRRFELLLESELQSYSLFASSLAIHPDLIQSLETQNPALAERFVYQTLEESKLHRPVENLWIHLIDSSLHSFYRSWSFKRGDDLSIVRPELSLLLENPTPLAQMSLGIFTLSLKHTHPIQKEGKLLGFLEVIAPLQETMLRFSQKHSIQSALLVNASLAAKVTQQPYSLISDQYALLYATDSRNLTLLEGLPLSLACQKNLSWEKEGVVFGASCLRDSFGAPLGYLVFFLDEKELGAKLEQNLAPLSRLIFVLTLASALLFLLFWGYARSARLEFRSIQNLYERLVEESRTDSLTRLPNRHAIRLEMQNQSYAHLLLLNIDSFRTLNDFYGSDVGDDLLIEFAKRLKMLEQKHTGLKAYRLHADEFALLSSESMEIKKLLTLTHRFMTQGPYRENRHRIEIMLSLSIGAAKASPQALEQADIALNLAKSSNDSYKLYAPELENHHKLRQHITLTKRLKEALREDRLIPYFQPIVNSKGHIQKYECLARIIESNGEVLSPYLFLQIAKKSKLYPKITQKMVQKSFKAFEKSDHDFSINLSFEDIAHTKTRDFILKSLQDYPKAKQVIFEIVETENIHNYKLLEDFIKEIKRFGARVAIDDFGSGYSNFLHLAKLRVDFIKIDGSLIQGLGQDSEVEIIVHSIVEICQRLGIQTIAEFIDNEPLSHKASEMGIDFQQGFYFYEPSHEIRH</sequence>